<dbReference type="SUPFAM" id="SSF52518">
    <property type="entry name" value="Thiamin diphosphate-binding fold (THDP-binding)"/>
    <property type="match status" value="2"/>
</dbReference>
<dbReference type="OrthoDB" id="4494979at2"/>
<dbReference type="RefSeq" id="WP_121008229.1">
    <property type="nucleotide sequence ID" value="NZ_RBXO01000001.1"/>
</dbReference>
<dbReference type="Pfam" id="PF02775">
    <property type="entry name" value="TPP_enzyme_C"/>
    <property type="match status" value="1"/>
</dbReference>
<dbReference type="GO" id="GO:0050660">
    <property type="term" value="F:flavin adenine dinucleotide binding"/>
    <property type="evidence" value="ECO:0007669"/>
    <property type="project" value="TreeGrafter"/>
</dbReference>
<accession>A0A495W6I4</accession>
<feature type="domain" description="Thiamine pyrophosphate enzyme TPP-binding" evidence="5">
    <location>
        <begin position="370"/>
        <end position="508"/>
    </location>
</feature>
<comment type="caution">
    <text evidence="7">The sequence shown here is derived from an EMBL/GenBank/DDBJ whole genome shotgun (WGS) entry which is preliminary data.</text>
</comment>
<dbReference type="SUPFAM" id="SSF52467">
    <property type="entry name" value="DHS-like NAD/FAD-binding domain"/>
    <property type="match status" value="1"/>
</dbReference>
<dbReference type="GO" id="GO:0003984">
    <property type="term" value="F:acetolactate synthase activity"/>
    <property type="evidence" value="ECO:0007669"/>
    <property type="project" value="TreeGrafter"/>
</dbReference>
<evidence type="ECO:0000256" key="2">
    <source>
        <dbReference type="ARBA" id="ARBA00023052"/>
    </source>
</evidence>
<dbReference type="InterPro" id="IPR045229">
    <property type="entry name" value="TPP_enz"/>
</dbReference>
<dbReference type="Pfam" id="PF00205">
    <property type="entry name" value="TPP_enzyme_M"/>
    <property type="match status" value="1"/>
</dbReference>
<dbReference type="InterPro" id="IPR029061">
    <property type="entry name" value="THDP-binding"/>
</dbReference>
<sequence>MVTGAGRLLEVLGAHGVEVVFGLPGAHNLPVWEVLRGSGIRLVGVRHEQTAVYAADGYARATGRLGVAIVTTGPGAANCLAATGEAMASGSPVLVLATDIPSTLRRPGEYRGVLHEPRDQRAMFLPVVKGGWTIRSAEALGTYADSAALLAATAPQGPVYLGIPTDFLTADAGPWSKIPTSGQTAPPLDGALDLVRASTRPLIWAGGGAQRAGAGPAVAELADRLDAPIVTTYGARGLVDHPHVVHGPVHLPAVGALWDEADLVIGIGSDFDGMMTQNWLQPAPRKLLSVNLHAVRNYPPDVAVRGDARLVTAALSRALPRRDRAGTAERVAELNAAVRAAVVEDEPRVVGLLDALEGRRVVADMCVAGYWVGGFGRVTRPRGLAYPVGWGTLGFGFPAALGAALAGRVVAVCGDGGFLYACGDLATAHQERLPVTVVLVDDGGYGMLRYDQVAAGHPPHGVDLHTPDFVALARSFGVPASEVDGFGAEFAARLDECAADEGPNVLVVRAALKPPPNTSPRWYRRVRT</sequence>
<evidence type="ECO:0000256" key="1">
    <source>
        <dbReference type="ARBA" id="ARBA00007812"/>
    </source>
</evidence>
<dbReference type="InterPro" id="IPR012000">
    <property type="entry name" value="Thiamin_PyroP_enz_cen_dom"/>
</dbReference>
<dbReference type="PANTHER" id="PTHR18968:SF167">
    <property type="entry name" value="ACETOLACTATE SYNTHASE LARGE SUBUNIT ILVB2-RELATED"/>
    <property type="match status" value="1"/>
</dbReference>
<name>A0A495W6I4_9PSEU</name>
<gene>
    <name evidence="7" type="ORF">C8E97_5419</name>
</gene>
<feature type="domain" description="Thiamine pyrophosphate enzyme N-terminal TPP-binding" evidence="6">
    <location>
        <begin position="3"/>
        <end position="122"/>
    </location>
</feature>
<dbReference type="GO" id="GO:0009099">
    <property type="term" value="P:L-valine biosynthetic process"/>
    <property type="evidence" value="ECO:0007669"/>
    <property type="project" value="TreeGrafter"/>
</dbReference>
<protein>
    <submittedName>
        <fullName evidence="7">Acetolactate synthase-1/2/3 large subunit</fullName>
    </submittedName>
</protein>
<dbReference type="GO" id="GO:0009097">
    <property type="term" value="P:isoleucine biosynthetic process"/>
    <property type="evidence" value="ECO:0007669"/>
    <property type="project" value="TreeGrafter"/>
</dbReference>
<dbReference type="AlphaFoldDB" id="A0A495W6I4"/>
<dbReference type="InterPro" id="IPR029035">
    <property type="entry name" value="DHS-like_NAD/FAD-binding_dom"/>
</dbReference>
<dbReference type="EMBL" id="RBXO01000001">
    <property type="protein sequence ID" value="RKT56710.1"/>
    <property type="molecule type" value="Genomic_DNA"/>
</dbReference>
<dbReference type="InterPro" id="IPR011766">
    <property type="entry name" value="TPP_enzyme_TPP-bd"/>
</dbReference>
<evidence type="ECO:0000259" key="6">
    <source>
        <dbReference type="Pfam" id="PF02776"/>
    </source>
</evidence>
<dbReference type="Gene3D" id="3.40.50.970">
    <property type="match status" value="2"/>
</dbReference>
<dbReference type="GO" id="GO:0005948">
    <property type="term" value="C:acetolactate synthase complex"/>
    <property type="evidence" value="ECO:0007669"/>
    <property type="project" value="TreeGrafter"/>
</dbReference>
<keyword evidence="2 3" id="KW-0786">Thiamine pyrophosphate</keyword>
<dbReference type="PANTHER" id="PTHR18968">
    <property type="entry name" value="THIAMINE PYROPHOSPHATE ENZYMES"/>
    <property type="match status" value="1"/>
</dbReference>
<evidence type="ECO:0000259" key="5">
    <source>
        <dbReference type="Pfam" id="PF02775"/>
    </source>
</evidence>
<evidence type="ECO:0000256" key="3">
    <source>
        <dbReference type="RuleBase" id="RU362132"/>
    </source>
</evidence>
<organism evidence="7 8">
    <name type="scientific">Saccharothrix australiensis</name>
    <dbReference type="NCBI Taxonomy" id="2072"/>
    <lineage>
        <taxon>Bacteria</taxon>
        <taxon>Bacillati</taxon>
        <taxon>Actinomycetota</taxon>
        <taxon>Actinomycetes</taxon>
        <taxon>Pseudonocardiales</taxon>
        <taxon>Pseudonocardiaceae</taxon>
        <taxon>Saccharothrix</taxon>
    </lineage>
</organism>
<dbReference type="GO" id="GO:0000287">
    <property type="term" value="F:magnesium ion binding"/>
    <property type="evidence" value="ECO:0007669"/>
    <property type="project" value="InterPro"/>
</dbReference>
<proteinExistence type="inferred from homology"/>
<keyword evidence="8" id="KW-1185">Reference proteome</keyword>
<evidence type="ECO:0000313" key="8">
    <source>
        <dbReference type="Proteomes" id="UP000282084"/>
    </source>
</evidence>
<dbReference type="InterPro" id="IPR012001">
    <property type="entry name" value="Thiamin_PyroP_enz_TPP-bd_dom"/>
</dbReference>
<evidence type="ECO:0000313" key="7">
    <source>
        <dbReference type="EMBL" id="RKT56710.1"/>
    </source>
</evidence>
<dbReference type="Gene3D" id="3.40.50.1220">
    <property type="entry name" value="TPP-binding domain"/>
    <property type="match status" value="1"/>
</dbReference>
<reference evidence="7 8" key="1">
    <citation type="submission" date="2018-10" db="EMBL/GenBank/DDBJ databases">
        <title>Sequencing the genomes of 1000 actinobacteria strains.</title>
        <authorList>
            <person name="Klenk H.-P."/>
        </authorList>
    </citation>
    <scope>NUCLEOTIDE SEQUENCE [LARGE SCALE GENOMIC DNA]</scope>
    <source>
        <strain evidence="7 8">DSM 43800</strain>
    </source>
</reference>
<evidence type="ECO:0000259" key="4">
    <source>
        <dbReference type="Pfam" id="PF00205"/>
    </source>
</evidence>
<comment type="similarity">
    <text evidence="1 3">Belongs to the TPP enzyme family.</text>
</comment>
<dbReference type="Pfam" id="PF02776">
    <property type="entry name" value="TPP_enzyme_N"/>
    <property type="match status" value="1"/>
</dbReference>
<dbReference type="GO" id="GO:0030976">
    <property type="term" value="F:thiamine pyrophosphate binding"/>
    <property type="evidence" value="ECO:0007669"/>
    <property type="project" value="InterPro"/>
</dbReference>
<feature type="domain" description="Thiamine pyrophosphate enzyme central" evidence="4">
    <location>
        <begin position="189"/>
        <end position="315"/>
    </location>
</feature>
<dbReference type="CDD" id="cd00568">
    <property type="entry name" value="TPP_enzymes"/>
    <property type="match status" value="1"/>
</dbReference>
<dbReference type="CDD" id="cd07035">
    <property type="entry name" value="TPP_PYR_POX_like"/>
    <property type="match status" value="1"/>
</dbReference>
<dbReference type="Proteomes" id="UP000282084">
    <property type="component" value="Unassembled WGS sequence"/>
</dbReference>